<feature type="transmembrane region" description="Helical" evidence="1">
    <location>
        <begin position="31"/>
        <end position="51"/>
    </location>
</feature>
<evidence type="ECO:0000313" key="2">
    <source>
        <dbReference type="EMBL" id="EME70174.1"/>
    </source>
</evidence>
<feature type="transmembrane region" description="Helical" evidence="1">
    <location>
        <begin position="6"/>
        <end position="24"/>
    </location>
</feature>
<gene>
    <name evidence="2" type="ORF">H261_09577</name>
</gene>
<proteinExistence type="predicted"/>
<dbReference type="AlphaFoldDB" id="M3ACE3"/>
<name>M3ACE3_9PROT</name>
<dbReference type="STRING" id="1244869.H261_09577"/>
<keyword evidence="1" id="KW-0812">Transmembrane</keyword>
<keyword evidence="3" id="KW-1185">Reference proteome</keyword>
<dbReference type="OrthoDB" id="7594726at2"/>
<keyword evidence="1" id="KW-0472">Membrane</keyword>
<dbReference type="EMBL" id="AONQ01000021">
    <property type="protein sequence ID" value="EME70174.1"/>
    <property type="molecule type" value="Genomic_DNA"/>
</dbReference>
<accession>M3ACE3</accession>
<comment type="caution">
    <text evidence="2">The sequence shown here is derived from an EMBL/GenBank/DDBJ whole genome shotgun (WGS) entry which is preliminary data.</text>
</comment>
<dbReference type="eggNOG" id="COG5345">
    <property type="taxonomic scope" value="Bacteria"/>
</dbReference>
<keyword evidence="1" id="KW-1133">Transmembrane helix</keyword>
<dbReference type="RefSeq" id="WP_008616827.1">
    <property type="nucleotide sequence ID" value="NZ_AONQ01000021.1"/>
</dbReference>
<evidence type="ECO:0008006" key="4">
    <source>
        <dbReference type="Google" id="ProtNLM"/>
    </source>
</evidence>
<protein>
    <recommendedName>
        <fullName evidence="4">DUF2333 domain-containing protein</fullName>
    </recommendedName>
</protein>
<evidence type="ECO:0000313" key="3">
    <source>
        <dbReference type="Proteomes" id="UP000011744"/>
    </source>
</evidence>
<dbReference type="Proteomes" id="UP000011744">
    <property type="component" value="Unassembled WGS sequence"/>
</dbReference>
<sequence length="326" mass="35547">MTQRFAETLLNGIAAALAGIAAVLRHPSRRFVLWAFAIVVVLVFPIAMVAISKVDDNPDFAPGNVMAPRSRGVAVAAALISRELDVSKWHANDPFFMPGAWLRDMPAFQLGLVGGLARMVGALNSEKGVAFGPNGVDVNLNHAAGLLKYPGTVWKFDTHKSWLPTASAEKQYRNAQRSLDLYNDLVAAGSAGFERKPEALAALVEALVRDLDEVTESIDHHLAAGRPVLLDFGVDGVFYGNKGRLYAYSIVLRELGRDFEKVLAERRQLEAWTRMVDHLAAAARLRPWLVWSAAPDSSFLPNHLAAQGYATLRVRMQAADVLAALK</sequence>
<evidence type="ECO:0000256" key="1">
    <source>
        <dbReference type="SAM" id="Phobius"/>
    </source>
</evidence>
<organism evidence="2 3">
    <name type="scientific">Paramagnetospirillum caucaseum</name>
    <dbReference type="NCBI Taxonomy" id="1244869"/>
    <lineage>
        <taxon>Bacteria</taxon>
        <taxon>Pseudomonadati</taxon>
        <taxon>Pseudomonadota</taxon>
        <taxon>Alphaproteobacteria</taxon>
        <taxon>Rhodospirillales</taxon>
        <taxon>Magnetospirillaceae</taxon>
        <taxon>Paramagnetospirillum</taxon>
    </lineage>
</organism>
<reference evidence="2 3" key="1">
    <citation type="journal article" date="2014" name="Genome Announc.">
        <title>Draft Genome Sequence of Magnetospirillum sp. Strain SO-1, a Freshwater Magnetotactic Bacterium Isolated from the Ol'khovka River, Russia.</title>
        <authorList>
            <person name="Grouzdev D.S."/>
            <person name="Dziuba M.V."/>
            <person name="Sukhacheva M.S."/>
            <person name="Mardanov A.V."/>
            <person name="Beletskiy A.V."/>
            <person name="Kuznetsov B.B."/>
            <person name="Skryabin K.G."/>
        </authorList>
    </citation>
    <scope>NUCLEOTIDE SEQUENCE [LARGE SCALE GENOMIC DNA]</scope>
    <source>
        <strain evidence="2 3">SO-1</strain>
    </source>
</reference>
<dbReference type="PATRIC" id="fig|1244869.3.peg.1936"/>